<keyword evidence="1" id="KW-0812">Transmembrane</keyword>
<evidence type="ECO:0000313" key="3">
    <source>
        <dbReference type="Proteomes" id="UP001181355"/>
    </source>
</evidence>
<evidence type="ECO:0000256" key="1">
    <source>
        <dbReference type="SAM" id="Phobius"/>
    </source>
</evidence>
<reference evidence="2" key="1">
    <citation type="submission" date="2023-09" db="EMBL/GenBank/DDBJ databases">
        <title>Undibacterium sp. 20NA77.5 isolated from freshwater.</title>
        <authorList>
            <person name="Le V."/>
            <person name="Ko S.-R."/>
            <person name="Ahn C.-Y."/>
            <person name="Oh H.-M."/>
        </authorList>
    </citation>
    <scope>NUCLEOTIDE SEQUENCE</scope>
    <source>
        <strain evidence="2">20NA77.5</strain>
    </source>
</reference>
<protein>
    <submittedName>
        <fullName evidence="2">Uncharacterized protein</fullName>
    </submittedName>
</protein>
<proteinExistence type="predicted"/>
<gene>
    <name evidence="2" type="ORF">RF679_00350</name>
</gene>
<feature type="transmembrane region" description="Helical" evidence="1">
    <location>
        <begin position="7"/>
        <end position="33"/>
    </location>
</feature>
<name>A0ABY9RHP2_9BURK</name>
<feature type="transmembrane region" description="Helical" evidence="1">
    <location>
        <begin position="53"/>
        <end position="75"/>
    </location>
</feature>
<dbReference type="Proteomes" id="UP001181355">
    <property type="component" value="Chromosome"/>
</dbReference>
<organism evidence="2 3">
    <name type="scientific">Undibacterium cyanobacteriorum</name>
    <dbReference type="NCBI Taxonomy" id="3073561"/>
    <lineage>
        <taxon>Bacteria</taxon>
        <taxon>Pseudomonadati</taxon>
        <taxon>Pseudomonadota</taxon>
        <taxon>Betaproteobacteria</taxon>
        <taxon>Burkholderiales</taxon>
        <taxon>Oxalobacteraceae</taxon>
        <taxon>Undibacterium</taxon>
    </lineage>
</organism>
<keyword evidence="1" id="KW-1133">Transmembrane helix</keyword>
<keyword evidence="1" id="KW-0472">Membrane</keyword>
<accession>A0ABY9RHP2</accession>
<feature type="transmembrane region" description="Helical" evidence="1">
    <location>
        <begin position="113"/>
        <end position="131"/>
    </location>
</feature>
<evidence type="ECO:0000313" key="2">
    <source>
        <dbReference type="EMBL" id="WMW80744.1"/>
    </source>
</evidence>
<keyword evidence="3" id="KW-1185">Reference proteome</keyword>
<sequence length="137" mass="15090">MQKIIIILRWCLVPIAMLGSWYAGLILGMGLYGLFDHFCPSSERVSGMCYASWFPLAEQTSFCVGAGTVALLMVLSASYAAPVRKPFVVWSVFFVGCAAALYFAFAASAWRESLTAIFVGFVSAWILSRRWQAVAPR</sequence>
<dbReference type="EMBL" id="CP133720">
    <property type="protein sequence ID" value="WMW80744.1"/>
    <property type="molecule type" value="Genomic_DNA"/>
</dbReference>
<feature type="transmembrane region" description="Helical" evidence="1">
    <location>
        <begin position="87"/>
        <end position="107"/>
    </location>
</feature>
<dbReference type="RefSeq" id="WP_309482235.1">
    <property type="nucleotide sequence ID" value="NZ_CP133720.1"/>
</dbReference>